<feature type="domain" description="Extradiol ring-cleavage dioxygenase class III enzyme subunit B" evidence="6">
    <location>
        <begin position="27"/>
        <end position="243"/>
    </location>
</feature>
<keyword evidence="3" id="KW-0479">Metal-binding</keyword>
<dbReference type="EMBL" id="FQYT01000005">
    <property type="protein sequence ID" value="SHI66658.1"/>
    <property type="molecule type" value="Genomic_DNA"/>
</dbReference>
<evidence type="ECO:0000256" key="2">
    <source>
        <dbReference type="ARBA" id="ARBA00007581"/>
    </source>
</evidence>
<evidence type="ECO:0000256" key="1">
    <source>
        <dbReference type="ARBA" id="ARBA00001947"/>
    </source>
</evidence>
<evidence type="ECO:0000256" key="5">
    <source>
        <dbReference type="ARBA" id="ARBA00023002"/>
    </source>
</evidence>
<dbReference type="GO" id="GO:0008270">
    <property type="term" value="F:zinc ion binding"/>
    <property type="evidence" value="ECO:0007669"/>
    <property type="project" value="InterPro"/>
</dbReference>
<dbReference type="InterPro" id="IPR004183">
    <property type="entry name" value="Xdiol_dOase_suB"/>
</dbReference>
<evidence type="ECO:0000313" key="8">
    <source>
        <dbReference type="Proteomes" id="UP000184342"/>
    </source>
</evidence>
<dbReference type="PANTHER" id="PTHR30096">
    <property type="entry name" value="4,5-DOPA DIOXYGENASE EXTRADIOL-LIKE PROTEIN"/>
    <property type="match status" value="1"/>
</dbReference>
<dbReference type="Gene3D" id="3.40.830.10">
    <property type="entry name" value="LigB-like"/>
    <property type="match status" value="1"/>
</dbReference>
<reference evidence="7 8" key="1">
    <citation type="submission" date="2016-11" db="EMBL/GenBank/DDBJ databases">
        <authorList>
            <person name="Jaros S."/>
            <person name="Januszkiewicz K."/>
            <person name="Wedrychowicz H."/>
        </authorList>
    </citation>
    <scope>NUCLEOTIDE SEQUENCE [LARGE SCALE GENOMIC DNA]</scope>
    <source>
        <strain evidence="7 8">DSM 15970</strain>
    </source>
</reference>
<dbReference type="GO" id="GO:0016702">
    <property type="term" value="F:oxidoreductase activity, acting on single donors with incorporation of molecular oxygen, incorporation of two atoms of oxygen"/>
    <property type="evidence" value="ECO:0007669"/>
    <property type="project" value="UniProtKB-ARBA"/>
</dbReference>
<keyword evidence="7" id="KW-0223">Dioxygenase</keyword>
<dbReference type="PANTHER" id="PTHR30096:SF0">
    <property type="entry name" value="4,5-DOPA DIOXYGENASE EXTRADIOL-LIKE PROTEIN"/>
    <property type="match status" value="1"/>
</dbReference>
<evidence type="ECO:0000256" key="4">
    <source>
        <dbReference type="ARBA" id="ARBA00022833"/>
    </source>
</evidence>
<comment type="similarity">
    <text evidence="2">Belongs to the DODA-type extradiol aromatic ring-opening dioxygenase family.</text>
</comment>
<dbReference type="GO" id="GO:0008198">
    <property type="term" value="F:ferrous iron binding"/>
    <property type="evidence" value="ECO:0007669"/>
    <property type="project" value="InterPro"/>
</dbReference>
<gene>
    <name evidence="7" type="ORF">SAMN02745691_00636</name>
</gene>
<dbReference type="PIRSF" id="PIRSF006157">
    <property type="entry name" value="Doxgns_DODA"/>
    <property type="match status" value="1"/>
</dbReference>
<dbReference type="Proteomes" id="UP000184342">
    <property type="component" value="Unassembled WGS sequence"/>
</dbReference>
<comment type="cofactor">
    <cofactor evidence="1">
        <name>Zn(2+)</name>
        <dbReference type="ChEBI" id="CHEBI:29105"/>
    </cofactor>
</comment>
<organism evidence="7 8">
    <name type="scientific">Parasporobacterium paucivorans DSM 15970</name>
    <dbReference type="NCBI Taxonomy" id="1122934"/>
    <lineage>
        <taxon>Bacteria</taxon>
        <taxon>Bacillati</taxon>
        <taxon>Bacillota</taxon>
        <taxon>Clostridia</taxon>
        <taxon>Lachnospirales</taxon>
        <taxon>Lachnospiraceae</taxon>
        <taxon>Parasporobacterium</taxon>
    </lineage>
</organism>
<dbReference type="STRING" id="1122934.SAMN02745691_00636"/>
<evidence type="ECO:0000259" key="6">
    <source>
        <dbReference type="Pfam" id="PF02900"/>
    </source>
</evidence>
<dbReference type="CDD" id="cd07363">
    <property type="entry name" value="45_DOPA_Dioxygenase"/>
    <property type="match status" value="1"/>
</dbReference>
<protein>
    <submittedName>
        <fullName evidence="7">Aromatic ring-opening dioxygenase, catalytic subunit, LigB family</fullName>
    </submittedName>
</protein>
<name>A0A1M6D104_9FIRM</name>
<dbReference type="InterPro" id="IPR014436">
    <property type="entry name" value="Extradiol_dOase_DODA"/>
</dbReference>
<dbReference type="RefSeq" id="WP_073992907.1">
    <property type="nucleotide sequence ID" value="NZ_FQYT01000005.1"/>
</dbReference>
<proteinExistence type="inferred from homology"/>
<keyword evidence="8" id="KW-1185">Reference proteome</keyword>
<dbReference type="NCBIfam" id="NF007914">
    <property type="entry name" value="PRK10628.1"/>
    <property type="match status" value="1"/>
</dbReference>
<keyword evidence="5" id="KW-0560">Oxidoreductase</keyword>
<accession>A0A1M6D104</accession>
<dbReference type="SUPFAM" id="SSF53213">
    <property type="entry name" value="LigB-like"/>
    <property type="match status" value="1"/>
</dbReference>
<keyword evidence="4" id="KW-0862">Zinc</keyword>
<evidence type="ECO:0000256" key="3">
    <source>
        <dbReference type="ARBA" id="ARBA00022723"/>
    </source>
</evidence>
<evidence type="ECO:0000313" key="7">
    <source>
        <dbReference type="EMBL" id="SHI66658.1"/>
    </source>
</evidence>
<dbReference type="Pfam" id="PF02900">
    <property type="entry name" value="LigB"/>
    <property type="match status" value="1"/>
</dbReference>
<dbReference type="AlphaFoldDB" id="A0A1M6D104"/>
<sequence>MANTGKKMPALFIGHGSPMNAVEDNVYTRNWQKIAGRIPKPEAILSVSAHWYTDGSRIMDETHPKMVYDMFGFPDELYRVEYKAKGSPELSHITRDLIKKDVRIDNSWGYDHGTWSVLRRMYPEADIPVYQLSIDRNSSAEMHFQIGQEISALRERGVLILGSGNVVHNLSEINWNMEDGYLWAEDFDEYIKQKIIQRQYRDVIDYKSAGKSSELAFYTPEHFYPLLYVLGASREDDQISIFNDTCTMGSMSMTCYLFE</sequence>